<evidence type="ECO:0000259" key="4">
    <source>
        <dbReference type="PROSITE" id="PS51278"/>
    </source>
</evidence>
<dbReference type="EMBL" id="GAMC01010026">
    <property type="protein sequence ID" value="JAB96529.1"/>
    <property type="molecule type" value="mRNA"/>
</dbReference>
<dbReference type="SUPFAM" id="SSF56235">
    <property type="entry name" value="N-terminal nucleophile aminohydrolases (Ntn hydrolases)"/>
    <property type="match status" value="1"/>
</dbReference>
<dbReference type="GO" id="GO:0006529">
    <property type="term" value="P:asparagine biosynthetic process"/>
    <property type="evidence" value="ECO:0007669"/>
    <property type="project" value="UniProtKB-KW"/>
</dbReference>
<dbReference type="InterPro" id="IPR014729">
    <property type="entry name" value="Rossmann-like_a/b/a_fold"/>
</dbReference>
<feature type="domain" description="Glutamine amidotransferase type-2" evidence="4">
    <location>
        <begin position="2"/>
        <end position="210"/>
    </location>
</feature>
<evidence type="ECO:0000313" key="5">
    <source>
        <dbReference type="EMBL" id="JAB96529.1"/>
    </source>
</evidence>
<evidence type="ECO:0000256" key="2">
    <source>
        <dbReference type="ARBA" id="ARBA00022888"/>
    </source>
</evidence>
<reference evidence="5" key="2">
    <citation type="journal article" date="2014" name="BMC Genomics">
        <title>A genomic perspective to assessing quality of mass-reared SIT flies used in Mediterranean fruit fly (Ceratitis capitata) eradication in California.</title>
        <authorList>
            <person name="Calla B."/>
            <person name="Hall B."/>
            <person name="Hou S."/>
            <person name="Geib S.M."/>
        </authorList>
    </citation>
    <scope>NUCLEOTIDE SEQUENCE</scope>
</reference>
<dbReference type="Pfam" id="PF00733">
    <property type="entry name" value="Asn_synthase"/>
    <property type="match status" value="1"/>
</dbReference>
<dbReference type="Gene3D" id="3.40.50.620">
    <property type="entry name" value="HUPs"/>
    <property type="match status" value="1"/>
</dbReference>
<gene>
    <name evidence="5" type="primary">ASND1</name>
</gene>
<dbReference type="Gene3D" id="3.60.20.10">
    <property type="entry name" value="Glutamine Phosphoribosylpyrophosphate, subunit 1, domain 1"/>
    <property type="match status" value="1"/>
</dbReference>
<sequence length="567" mass="64915">MCGIFCGINCGISTNDRLVEVLKRRGPDFINFLKLIKDNVSLEFAASVLWQQGENLCPQPLETSNFITIFNGDIFNITDKSPESSDTEWLTKQISECDDESSICHLIESLEGPFSVIFYNKRTHLLYVCRDSLGRNSLLIEKEAKMFRFLSTSYNFENGVVMELPPLGLYAIDVTSVTNWKLFPWKQRSDVLFDELKKLNDNFGITVLIEDYVKPNSLSNNVEPKKSFDLFDICRNLDTSTSPPELFETLLKNQNILYELQQFSILLEGSVKNRVCQTPQYCINCLRDRRDCNHAKVAVLFSGGIDCSILAILSHKYVNENDAIDLINVAFEKVGSSSESDWDVPDRLSAKASLSELKQLFPQRRWNYVEVNVSREELNHNLQNHIKHLIYPLNTVLDESIGCAFWFASRGKGLVLQKEYISPARVVLVGSGADELFGGYTRHRNAFCRFKGTEAEKLENLHRELEKDWNRIWARNLGRDDRVVADNGKTLRAPFIEEHLVENIRRFSPSQLCCFLLKEGIGDKLFLRLYGFQLGLKTASYLKKRAIQFGSRIANKKQNAADRSVYL</sequence>
<dbReference type="OrthoDB" id="10252281at2759"/>
<protein>
    <submittedName>
        <fullName evidence="5">Asparagine synthetase domain-containing protein CG17486</fullName>
    </submittedName>
</protein>
<dbReference type="PANTHER" id="PTHR45937:SF1">
    <property type="entry name" value="ASPARAGINE SYNTHETASE DOMAIN-CONTAINING PROTEIN 1"/>
    <property type="match status" value="1"/>
</dbReference>
<dbReference type="AlphaFoldDB" id="W8C3P6"/>
<dbReference type="CDD" id="cd01991">
    <property type="entry name" value="Asn_synthase_B_C"/>
    <property type="match status" value="1"/>
</dbReference>
<dbReference type="Pfam" id="PF13537">
    <property type="entry name" value="GATase_7"/>
    <property type="match status" value="1"/>
</dbReference>
<dbReference type="PANTHER" id="PTHR45937">
    <property type="entry name" value="ASPARAGINE SYNTHETASE DOMAIN-CONTAINING PROTEIN 1"/>
    <property type="match status" value="1"/>
</dbReference>
<keyword evidence="3" id="KW-0315">Glutamine amidotransferase</keyword>
<dbReference type="SUPFAM" id="SSF52402">
    <property type="entry name" value="Adenine nucleotide alpha hydrolases-like"/>
    <property type="match status" value="1"/>
</dbReference>
<dbReference type="InterPro" id="IPR001962">
    <property type="entry name" value="Asn_synthase"/>
</dbReference>
<dbReference type="PROSITE" id="PS51278">
    <property type="entry name" value="GATASE_TYPE_2"/>
    <property type="match status" value="1"/>
</dbReference>
<dbReference type="InterPro" id="IPR017932">
    <property type="entry name" value="GATase_2_dom"/>
</dbReference>
<dbReference type="InterPro" id="IPR029055">
    <property type="entry name" value="Ntn_hydrolases_N"/>
</dbReference>
<keyword evidence="2" id="KW-0061">Asparagine biosynthesis</keyword>
<dbReference type="GO" id="GO:0004066">
    <property type="term" value="F:asparagine synthase (glutamine-hydrolyzing) activity"/>
    <property type="evidence" value="ECO:0007669"/>
    <property type="project" value="InterPro"/>
</dbReference>
<evidence type="ECO:0000256" key="3">
    <source>
        <dbReference type="ARBA" id="ARBA00022962"/>
    </source>
</evidence>
<organism evidence="5">
    <name type="scientific">Ceratitis capitata</name>
    <name type="common">Mediterranean fruit fly</name>
    <name type="synonym">Tephritis capitata</name>
    <dbReference type="NCBI Taxonomy" id="7213"/>
    <lineage>
        <taxon>Eukaryota</taxon>
        <taxon>Metazoa</taxon>
        <taxon>Ecdysozoa</taxon>
        <taxon>Arthropoda</taxon>
        <taxon>Hexapoda</taxon>
        <taxon>Insecta</taxon>
        <taxon>Pterygota</taxon>
        <taxon>Neoptera</taxon>
        <taxon>Endopterygota</taxon>
        <taxon>Diptera</taxon>
        <taxon>Brachycera</taxon>
        <taxon>Muscomorpha</taxon>
        <taxon>Tephritoidea</taxon>
        <taxon>Tephritidae</taxon>
        <taxon>Ceratitis</taxon>
        <taxon>Ceratitis</taxon>
    </lineage>
</organism>
<name>W8C3P6_CERCA</name>
<evidence type="ECO:0000256" key="1">
    <source>
        <dbReference type="ARBA" id="ARBA00022605"/>
    </source>
</evidence>
<dbReference type="InterPro" id="IPR051857">
    <property type="entry name" value="Asn_synthetase_domain"/>
</dbReference>
<proteinExistence type="evidence at transcript level"/>
<accession>W8C3P6</accession>
<keyword evidence="1" id="KW-0028">Amino-acid biosynthesis</keyword>
<reference evidence="5" key="1">
    <citation type="submission" date="2013-07" db="EMBL/GenBank/DDBJ databases">
        <authorList>
            <person name="Geib S."/>
        </authorList>
    </citation>
    <scope>NUCLEOTIDE SEQUENCE</scope>
</reference>